<evidence type="ECO:0000313" key="4">
    <source>
        <dbReference type="EMBL" id="KAK4267764.1"/>
    </source>
</evidence>
<dbReference type="InterPro" id="IPR004883">
    <property type="entry name" value="LOB"/>
</dbReference>
<dbReference type="GO" id="GO:0005634">
    <property type="term" value="C:nucleus"/>
    <property type="evidence" value="ECO:0007669"/>
    <property type="project" value="TreeGrafter"/>
</dbReference>
<feature type="region of interest" description="Disordered" evidence="2">
    <location>
        <begin position="1"/>
        <end position="22"/>
    </location>
</feature>
<gene>
    <name evidence="4" type="ORF">QN277_024501</name>
</gene>
<organism evidence="4 5">
    <name type="scientific">Acacia crassicarpa</name>
    <name type="common">northern wattle</name>
    <dbReference type="NCBI Taxonomy" id="499986"/>
    <lineage>
        <taxon>Eukaryota</taxon>
        <taxon>Viridiplantae</taxon>
        <taxon>Streptophyta</taxon>
        <taxon>Embryophyta</taxon>
        <taxon>Tracheophyta</taxon>
        <taxon>Spermatophyta</taxon>
        <taxon>Magnoliopsida</taxon>
        <taxon>eudicotyledons</taxon>
        <taxon>Gunneridae</taxon>
        <taxon>Pentapetalae</taxon>
        <taxon>rosids</taxon>
        <taxon>fabids</taxon>
        <taxon>Fabales</taxon>
        <taxon>Fabaceae</taxon>
        <taxon>Caesalpinioideae</taxon>
        <taxon>mimosoid clade</taxon>
        <taxon>Acacieae</taxon>
        <taxon>Acacia</taxon>
    </lineage>
</organism>
<reference evidence="4" key="1">
    <citation type="submission" date="2023-10" db="EMBL/GenBank/DDBJ databases">
        <title>Chromosome-level genome of the transformable northern wattle, Acacia crassicarpa.</title>
        <authorList>
            <person name="Massaro I."/>
            <person name="Sinha N.R."/>
            <person name="Poethig S."/>
            <person name="Leichty A.R."/>
        </authorList>
    </citation>
    <scope>NUCLEOTIDE SEQUENCE</scope>
    <source>
        <strain evidence="4">Acra3RX</strain>
        <tissue evidence="4">Leaf</tissue>
    </source>
</reference>
<evidence type="ECO:0000313" key="5">
    <source>
        <dbReference type="Proteomes" id="UP001293593"/>
    </source>
</evidence>
<dbReference type="Proteomes" id="UP001293593">
    <property type="component" value="Unassembled WGS sequence"/>
</dbReference>
<comment type="caution">
    <text evidence="4">The sequence shown here is derived from an EMBL/GenBank/DDBJ whole genome shotgun (WGS) entry which is preliminary data.</text>
</comment>
<dbReference type="EMBL" id="JAWXYG010000007">
    <property type="protein sequence ID" value="KAK4267764.1"/>
    <property type="molecule type" value="Genomic_DNA"/>
</dbReference>
<evidence type="ECO:0000256" key="1">
    <source>
        <dbReference type="ARBA" id="ARBA00005474"/>
    </source>
</evidence>
<dbReference type="PANTHER" id="PTHR31529">
    <property type="entry name" value="LOB DOMAIN CONTAINING PROTEIN"/>
    <property type="match status" value="1"/>
</dbReference>
<comment type="similarity">
    <text evidence="1">Belongs to the LOB domain-containing protein family.</text>
</comment>
<dbReference type="Pfam" id="PF03195">
    <property type="entry name" value="LOB"/>
    <property type="match status" value="1"/>
</dbReference>
<feature type="domain" description="LOB" evidence="3">
    <location>
        <begin position="24"/>
        <end position="126"/>
    </location>
</feature>
<keyword evidence="5" id="KW-1185">Reference proteome</keyword>
<protein>
    <recommendedName>
        <fullName evidence="3">LOB domain-containing protein</fullName>
    </recommendedName>
</protein>
<dbReference type="AlphaFoldDB" id="A0AAE1JGT5"/>
<name>A0AAE1JGT5_9FABA</name>
<proteinExistence type="inferred from homology"/>
<dbReference type="GO" id="GO:0045893">
    <property type="term" value="P:positive regulation of DNA-templated transcription"/>
    <property type="evidence" value="ECO:0007669"/>
    <property type="project" value="TreeGrafter"/>
</dbReference>
<sequence>MDYCGSSKNNDKNGGDEGGQSQRGPCGACKFLRRRCVKGCVFAPYFDSDQGTAQFAAVHKVFGASNAAKLLLRIPPHHRLDAVFTLSYEALSRARDPVYGCVAHIFALQQQVMNLQAELAYVQARLSTLQRLPAMAAATLPQLEISSSSNNDFPFDPTNSLQFSNFLNPCDLQHDWDLQALARDLVSR</sequence>
<dbReference type="GO" id="GO:0009755">
    <property type="term" value="P:hormone-mediated signaling pathway"/>
    <property type="evidence" value="ECO:0007669"/>
    <property type="project" value="TreeGrafter"/>
</dbReference>
<accession>A0AAE1JGT5</accession>
<dbReference type="PROSITE" id="PS50891">
    <property type="entry name" value="LOB"/>
    <property type="match status" value="1"/>
</dbReference>
<evidence type="ECO:0000256" key="2">
    <source>
        <dbReference type="SAM" id="MobiDB-lite"/>
    </source>
</evidence>
<evidence type="ECO:0000259" key="3">
    <source>
        <dbReference type="PROSITE" id="PS50891"/>
    </source>
</evidence>
<dbReference type="PANTHER" id="PTHR31529:SF28">
    <property type="entry name" value="LOB DOMAIN-CONTAINING PROTEIN 19"/>
    <property type="match status" value="1"/>
</dbReference>